<evidence type="ECO:0000256" key="1">
    <source>
        <dbReference type="ARBA" id="ARBA00004370"/>
    </source>
</evidence>
<dbReference type="InterPro" id="IPR036138">
    <property type="entry name" value="PBP_dimer_sf"/>
</dbReference>
<reference evidence="7 8" key="1">
    <citation type="submission" date="2016-11" db="EMBL/GenBank/DDBJ databases">
        <authorList>
            <person name="Jaros S."/>
            <person name="Januszkiewicz K."/>
            <person name="Wedrychowicz H."/>
        </authorList>
    </citation>
    <scope>NUCLEOTIDE SEQUENCE [LARGE SCALE GENOMIC DNA]</scope>
    <source>
        <strain evidence="7 8">ATCC 23634</strain>
    </source>
</reference>
<evidence type="ECO:0000313" key="7">
    <source>
        <dbReference type="EMBL" id="SFZ82879.1"/>
    </source>
</evidence>
<dbReference type="InterPro" id="IPR001460">
    <property type="entry name" value="PCN-bd_Tpept"/>
</dbReference>
<comment type="subcellular location">
    <subcellularLocation>
        <location evidence="1">Membrane</location>
    </subcellularLocation>
</comment>
<keyword evidence="7" id="KW-0131">Cell cycle</keyword>
<dbReference type="InterPro" id="IPR005311">
    <property type="entry name" value="PBP_dimer"/>
</dbReference>
<organism evidence="7 8">
    <name type="scientific">Devosia enhydra</name>
    <dbReference type="NCBI Taxonomy" id="665118"/>
    <lineage>
        <taxon>Bacteria</taxon>
        <taxon>Pseudomonadati</taxon>
        <taxon>Pseudomonadota</taxon>
        <taxon>Alphaproteobacteria</taxon>
        <taxon>Hyphomicrobiales</taxon>
        <taxon>Devosiaceae</taxon>
        <taxon>Devosia</taxon>
    </lineage>
</organism>
<evidence type="ECO:0000256" key="3">
    <source>
        <dbReference type="ARBA" id="ARBA00023136"/>
    </source>
</evidence>
<feature type="domain" description="Penicillin-binding protein transpeptidase" evidence="5">
    <location>
        <begin position="242"/>
        <end position="531"/>
    </location>
</feature>
<feature type="domain" description="Penicillin-binding protein dimerisation" evidence="6">
    <location>
        <begin position="67"/>
        <end position="179"/>
    </location>
</feature>
<dbReference type="GO" id="GO:0005886">
    <property type="term" value="C:plasma membrane"/>
    <property type="evidence" value="ECO:0007669"/>
    <property type="project" value="TreeGrafter"/>
</dbReference>
<keyword evidence="2" id="KW-0645">Protease</keyword>
<evidence type="ECO:0000256" key="4">
    <source>
        <dbReference type="SAM" id="Phobius"/>
    </source>
</evidence>
<dbReference type="RefSeq" id="WP_072340060.1">
    <property type="nucleotide sequence ID" value="NZ_FPKU01000001.1"/>
</dbReference>
<dbReference type="PANTHER" id="PTHR30627:SF1">
    <property type="entry name" value="PEPTIDOGLYCAN D,D-TRANSPEPTIDASE FTSI"/>
    <property type="match status" value="1"/>
</dbReference>
<dbReference type="Pfam" id="PF00905">
    <property type="entry name" value="Transpeptidase"/>
    <property type="match status" value="1"/>
</dbReference>
<dbReference type="Gene3D" id="3.40.710.10">
    <property type="entry name" value="DD-peptidase/beta-lactamase superfamily"/>
    <property type="match status" value="1"/>
</dbReference>
<evidence type="ECO:0000313" key="8">
    <source>
        <dbReference type="Proteomes" id="UP000183447"/>
    </source>
</evidence>
<dbReference type="AlphaFoldDB" id="A0A1K2HVN8"/>
<keyword evidence="7" id="KW-0132">Cell division</keyword>
<dbReference type="InterPro" id="IPR050515">
    <property type="entry name" value="Beta-lactam/transpept"/>
</dbReference>
<dbReference type="PANTHER" id="PTHR30627">
    <property type="entry name" value="PEPTIDOGLYCAN D,D-TRANSPEPTIDASE"/>
    <property type="match status" value="1"/>
</dbReference>
<name>A0A1K2HVN8_9HYPH</name>
<dbReference type="SUPFAM" id="SSF56601">
    <property type="entry name" value="beta-lactamase/transpeptidase-like"/>
    <property type="match status" value="1"/>
</dbReference>
<dbReference type="Gene3D" id="3.90.1310.10">
    <property type="entry name" value="Penicillin-binding protein 2a (Domain 2)"/>
    <property type="match status" value="1"/>
</dbReference>
<dbReference type="GO" id="GO:0008658">
    <property type="term" value="F:penicillin binding"/>
    <property type="evidence" value="ECO:0007669"/>
    <property type="project" value="InterPro"/>
</dbReference>
<keyword evidence="4" id="KW-1133">Transmembrane helix</keyword>
<proteinExistence type="predicted"/>
<keyword evidence="8" id="KW-1185">Reference proteome</keyword>
<dbReference type="SUPFAM" id="SSF56519">
    <property type="entry name" value="Penicillin binding protein dimerisation domain"/>
    <property type="match status" value="1"/>
</dbReference>
<keyword evidence="3 4" id="KW-0472">Membrane</keyword>
<dbReference type="GO" id="GO:0051301">
    <property type="term" value="P:cell division"/>
    <property type="evidence" value="ECO:0007669"/>
    <property type="project" value="UniProtKB-KW"/>
</dbReference>
<evidence type="ECO:0000259" key="6">
    <source>
        <dbReference type="Pfam" id="PF03717"/>
    </source>
</evidence>
<dbReference type="Proteomes" id="UP000183447">
    <property type="component" value="Unassembled WGS sequence"/>
</dbReference>
<dbReference type="EMBL" id="FPKU01000001">
    <property type="protein sequence ID" value="SFZ82879.1"/>
    <property type="molecule type" value="Genomic_DNA"/>
</dbReference>
<dbReference type="Pfam" id="PF03717">
    <property type="entry name" value="PBP_dimer"/>
    <property type="match status" value="1"/>
</dbReference>
<feature type="transmembrane region" description="Helical" evidence="4">
    <location>
        <begin position="29"/>
        <end position="48"/>
    </location>
</feature>
<dbReference type="Gene3D" id="3.30.450.330">
    <property type="match status" value="1"/>
</dbReference>
<keyword evidence="2" id="KW-0121">Carboxypeptidase</keyword>
<dbReference type="OrthoDB" id="9789078at2"/>
<dbReference type="GO" id="GO:0004180">
    <property type="term" value="F:carboxypeptidase activity"/>
    <property type="evidence" value="ECO:0007669"/>
    <property type="project" value="UniProtKB-KW"/>
</dbReference>
<evidence type="ECO:0000256" key="2">
    <source>
        <dbReference type="ARBA" id="ARBA00022645"/>
    </source>
</evidence>
<keyword evidence="2" id="KW-0378">Hydrolase</keyword>
<gene>
    <name evidence="7" type="ORF">SAMN02983003_1327</name>
</gene>
<sequence length="589" mass="64614">MSLASEAAVPTIALEGSRKSRSQLTRARIRWVIFGLILVFGVIAGRLVQLGSVVVETSIEGQTRDAITATRPPILDRNGLEMAVDIRVPSLFAEPRRIIDVEEAVTALRTVLPELDADWLRRRLTGDRGFVWVKRELTPAVADRIFQLGIPGLDFVTESKRFYPGGREASHILGAVNIDNQGIAGIEKNMDDRDVALLQELGLARDRALAPVSLSIDARVQHVMYSELLDTFTRYKAIAAAGVMVDVRTGEVLAMVSLPDFDPNNPASAFELYDGKKDQRFNRITSGIYELGSTFKTVTFAGAIDSGRVRLTDNFDARFGIRFGRFTIDDFHGKHRVLSTSEVYKYSSNIGTIRIMQAMGKDEFRAFLTKLGMDKPMQIELPERRNPVVPEKFSEIVAATASFGHGLSVSPLHMAKAMAAFVNDGMMVPVTLYKRDEAAARPLYEPVISPQTSAQIRYLMRLNAIDGSGSRMDREARGYRTGGKTGTAEKVVDGRYSSSKTLAVFASAFPLDDPQYAMVILVDEPQKETPQSGTTAGWNAGEVTGRIVKRVAPMLGIAPDFSEMLDQALVPASMARAPAPENRLGVPSL</sequence>
<protein>
    <submittedName>
        <fullName evidence="7">Cell division protein FtsI (Penicillin-binding protein 3)</fullName>
    </submittedName>
</protein>
<accession>A0A1K2HVN8</accession>
<dbReference type="GO" id="GO:0071555">
    <property type="term" value="P:cell wall organization"/>
    <property type="evidence" value="ECO:0007669"/>
    <property type="project" value="TreeGrafter"/>
</dbReference>
<dbReference type="InterPro" id="IPR012338">
    <property type="entry name" value="Beta-lactam/transpept-like"/>
</dbReference>
<keyword evidence="4" id="KW-0812">Transmembrane</keyword>
<dbReference type="STRING" id="665118.SAMN02983003_1327"/>
<evidence type="ECO:0000259" key="5">
    <source>
        <dbReference type="Pfam" id="PF00905"/>
    </source>
</evidence>